<dbReference type="EMBL" id="SMFX01000001">
    <property type="protein sequence ID" value="TCK19461.1"/>
    <property type="molecule type" value="Genomic_DNA"/>
</dbReference>
<protein>
    <submittedName>
        <fullName evidence="1">Uncharacterized protein</fullName>
    </submittedName>
</protein>
<dbReference type="Proteomes" id="UP000295707">
    <property type="component" value="Unassembled WGS sequence"/>
</dbReference>
<name>A0A4R1HFA9_9GAMM</name>
<accession>A0A4R1HFA9</accession>
<keyword evidence="2" id="KW-1185">Reference proteome</keyword>
<gene>
    <name evidence="1" type="ORF">DFR30_2772</name>
</gene>
<evidence type="ECO:0000313" key="1">
    <source>
        <dbReference type="EMBL" id="TCK19461.1"/>
    </source>
</evidence>
<sequence length="227" mass="26531">MGLGFGTKLRYVKDAICRGARIGNYWHWVDAKDAPENIDIASLVYPLRYDIVIRKEFFCLYREFRSEYHSDFNTFFIRAKEHIYFQWFTTVLVHRFRPDLVSAPGALEHAFKDRIKRSAILFDTIEQNDFDTRHPILPCTGETILPTDSGLTTGAKYYMGDGCHRLAYLMSMGYDSLPGRYARIKCYRKFKPLDNTSLISPHIEVDWKRSGLNIPTTNQTNEKVYYP</sequence>
<dbReference type="OrthoDB" id="4866637at2"/>
<dbReference type="RefSeq" id="WP_132974151.1">
    <property type="nucleotide sequence ID" value="NZ_SMFX01000001.1"/>
</dbReference>
<comment type="caution">
    <text evidence="1">The sequence shown here is derived from an EMBL/GenBank/DDBJ whole genome shotgun (WGS) entry which is preliminary data.</text>
</comment>
<proteinExistence type="predicted"/>
<reference evidence="1 2" key="1">
    <citation type="submission" date="2019-03" db="EMBL/GenBank/DDBJ databases">
        <title>Genomic Encyclopedia of Type Strains, Phase IV (KMG-IV): sequencing the most valuable type-strain genomes for metagenomic binning, comparative biology and taxonomic classification.</title>
        <authorList>
            <person name="Goeker M."/>
        </authorList>
    </citation>
    <scope>NUCLEOTIDE SEQUENCE [LARGE SCALE GENOMIC DNA]</scope>
    <source>
        <strain evidence="1 2">DSM 19610</strain>
    </source>
</reference>
<evidence type="ECO:0000313" key="2">
    <source>
        <dbReference type="Proteomes" id="UP000295707"/>
    </source>
</evidence>
<organism evidence="1 2">
    <name type="scientific">Thiogranum longum</name>
    <dbReference type="NCBI Taxonomy" id="1537524"/>
    <lineage>
        <taxon>Bacteria</taxon>
        <taxon>Pseudomonadati</taxon>
        <taxon>Pseudomonadota</taxon>
        <taxon>Gammaproteobacteria</taxon>
        <taxon>Chromatiales</taxon>
        <taxon>Ectothiorhodospiraceae</taxon>
        <taxon>Thiogranum</taxon>
    </lineage>
</organism>
<dbReference type="AlphaFoldDB" id="A0A4R1HFA9"/>